<dbReference type="VEuPathDB" id="FungiDB:ASPZODRAFT_22414"/>
<evidence type="ECO:0000313" key="2">
    <source>
        <dbReference type="Proteomes" id="UP000184188"/>
    </source>
</evidence>
<dbReference type="EMBL" id="KV878337">
    <property type="protein sequence ID" value="OJJ49682.1"/>
    <property type="molecule type" value="Genomic_DNA"/>
</dbReference>
<protein>
    <submittedName>
        <fullName evidence="1">Uncharacterized protein</fullName>
    </submittedName>
</protein>
<name>A0A1L9SR27_9EURO</name>
<dbReference type="AlphaFoldDB" id="A0A1L9SR27"/>
<dbReference type="GeneID" id="34614354"/>
<sequence>MDEADTPSLTTTVNALLWLTMLIWHLFKLSTFPAAPPSPSINTATPRTTPPPNCPSTMERTLLLFSKINDQYWLSNAPGLRLSPHSPLLSMFANPDDPDSVLLCTVTDLIHNDHIYHDYQFVAYVSKETHYVLLERSRRTPPSSPSTCKSSASFKTVQTSLHICPFPTRDDIELVSLSLAESVQMDEHPSLTECLAWSSSEPFDPNDSLTVNIPDYEENDNESENGIGIGVCEARLIWDLA</sequence>
<reference evidence="2" key="1">
    <citation type="journal article" date="2017" name="Genome Biol.">
        <title>Comparative genomics reveals high biological diversity and specific adaptations in the industrially and medically important fungal genus Aspergillus.</title>
        <authorList>
            <person name="de Vries R.P."/>
            <person name="Riley R."/>
            <person name="Wiebenga A."/>
            <person name="Aguilar-Osorio G."/>
            <person name="Amillis S."/>
            <person name="Uchima C.A."/>
            <person name="Anderluh G."/>
            <person name="Asadollahi M."/>
            <person name="Askin M."/>
            <person name="Barry K."/>
            <person name="Battaglia E."/>
            <person name="Bayram O."/>
            <person name="Benocci T."/>
            <person name="Braus-Stromeyer S.A."/>
            <person name="Caldana C."/>
            <person name="Canovas D."/>
            <person name="Cerqueira G.C."/>
            <person name="Chen F."/>
            <person name="Chen W."/>
            <person name="Choi C."/>
            <person name="Clum A."/>
            <person name="Dos Santos R.A."/>
            <person name="Damasio A.R."/>
            <person name="Diallinas G."/>
            <person name="Emri T."/>
            <person name="Fekete E."/>
            <person name="Flipphi M."/>
            <person name="Freyberg S."/>
            <person name="Gallo A."/>
            <person name="Gournas C."/>
            <person name="Habgood R."/>
            <person name="Hainaut M."/>
            <person name="Harispe M.L."/>
            <person name="Henrissat B."/>
            <person name="Hilden K.S."/>
            <person name="Hope R."/>
            <person name="Hossain A."/>
            <person name="Karabika E."/>
            <person name="Karaffa L."/>
            <person name="Karanyi Z."/>
            <person name="Krasevec N."/>
            <person name="Kuo A."/>
            <person name="Kusch H."/>
            <person name="LaButti K."/>
            <person name="Lagendijk E.L."/>
            <person name="Lapidus A."/>
            <person name="Levasseur A."/>
            <person name="Lindquist E."/>
            <person name="Lipzen A."/>
            <person name="Logrieco A.F."/>
            <person name="MacCabe A."/>
            <person name="Maekelae M.R."/>
            <person name="Malavazi I."/>
            <person name="Melin P."/>
            <person name="Meyer V."/>
            <person name="Mielnichuk N."/>
            <person name="Miskei M."/>
            <person name="Molnar A.P."/>
            <person name="Mule G."/>
            <person name="Ngan C.Y."/>
            <person name="Orejas M."/>
            <person name="Orosz E."/>
            <person name="Ouedraogo J.P."/>
            <person name="Overkamp K.M."/>
            <person name="Park H.-S."/>
            <person name="Perrone G."/>
            <person name="Piumi F."/>
            <person name="Punt P.J."/>
            <person name="Ram A.F."/>
            <person name="Ramon A."/>
            <person name="Rauscher S."/>
            <person name="Record E."/>
            <person name="Riano-Pachon D.M."/>
            <person name="Robert V."/>
            <person name="Roehrig J."/>
            <person name="Ruller R."/>
            <person name="Salamov A."/>
            <person name="Salih N.S."/>
            <person name="Samson R.A."/>
            <person name="Sandor E."/>
            <person name="Sanguinetti M."/>
            <person name="Schuetze T."/>
            <person name="Sepcic K."/>
            <person name="Shelest E."/>
            <person name="Sherlock G."/>
            <person name="Sophianopoulou V."/>
            <person name="Squina F.M."/>
            <person name="Sun H."/>
            <person name="Susca A."/>
            <person name="Todd R.B."/>
            <person name="Tsang A."/>
            <person name="Unkles S.E."/>
            <person name="van de Wiele N."/>
            <person name="van Rossen-Uffink D."/>
            <person name="Oliveira J.V."/>
            <person name="Vesth T.C."/>
            <person name="Visser J."/>
            <person name="Yu J.-H."/>
            <person name="Zhou M."/>
            <person name="Andersen M.R."/>
            <person name="Archer D.B."/>
            <person name="Baker S.E."/>
            <person name="Benoit I."/>
            <person name="Brakhage A.A."/>
            <person name="Braus G.H."/>
            <person name="Fischer R."/>
            <person name="Frisvad J.C."/>
            <person name="Goldman G.H."/>
            <person name="Houbraken J."/>
            <person name="Oakley B."/>
            <person name="Pocsi I."/>
            <person name="Scazzocchio C."/>
            <person name="Seiboth B."/>
            <person name="vanKuyk P.A."/>
            <person name="Wortman J."/>
            <person name="Dyer P.S."/>
            <person name="Grigoriev I.V."/>
        </authorList>
    </citation>
    <scope>NUCLEOTIDE SEQUENCE [LARGE SCALE GENOMIC DNA]</scope>
    <source>
        <strain evidence="2">CBS 506.65</strain>
    </source>
</reference>
<dbReference type="RefSeq" id="XP_022584192.1">
    <property type="nucleotide sequence ID" value="XM_022727890.1"/>
</dbReference>
<proteinExistence type="predicted"/>
<accession>A0A1L9SR27</accession>
<gene>
    <name evidence="1" type="ORF">ASPZODRAFT_22414</name>
</gene>
<dbReference type="Proteomes" id="UP000184188">
    <property type="component" value="Unassembled WGS sequence"/>
</dbReference>
<evidence type="ECO:0000313" key="1">
    <source>
        <dbReference type="EMBL" id="OJJ49682.1"/>
    </source>
</evidence>
<keyword evidence="2" id="KW-1185">Reference proteome</keyword>
<organism evidence="1 2">
    <name type="scientific">Penicilliopsis zonata CBS 506.65</name>
    <dbReference type="NCBI Taxonomy" id="1073090"/>
    <lineage>
        <taxon>Eukaryota</taxon>
        <taxon>Fungi</taxon>
        <taxon>Dikarya</taxon>
        <taxon>Ascomycota</taxon>
        <taxon>Pezizomycotina</taxon>
        <taxon>Eurotiomycetes</taxon>
        <taxon>Eurotiomycetidae</taxon>
        <taxon>Eurotiales</taxon>
        <taxon>Aspergillaceae</taxon>
        <taxon>Penicilliopsis</taxon>
    </lineage>
</organism>